<dbReference type="GO" id="GO:0008237">
    <property type="term" value="F:metallopeptidase activity"/>
    <property type="evidence" value="ECO:0007669"/>
    <property type="project" value="InterPro"/>
</dbReference>
<dbReference type="Proteomes" id="UP000549250">
    <property type="component" value="Unassembled WGS sequence"/>
</dbReference>
<gene>
    <name evidence="4" type="ORF">FHR87_001645</name>
</gene>
<evidence type="ECO:0000256" key="1">
    <source>
        <dbReference type="SAM" id="SignalP"/>
    </source>
</evidence>
<comment type="caution">
    <text evidence="4">The sequence shown here is derived from an EMBL/GenBank/DDBJ whole genome shotgun (WGS) entry which is preliminary data.</text>
</comment>
<evidence type="ECO:0000259" key="3">
    <source>
        <dbReference type="Pfam" id="PF25226"/>
    </source>
</evidence>
<keyword evidence="1" id="KW-0732">Signal</keyword>
<feature type="chain" id="PRO_5032741400" description="DUF4105 domain-containing protein" evidence="1">
    <location>
        <begin position="23"/>
        <end position="651"/>
    </location>
</feature>
<feature type="signal peptide" evidence="1">
    <location>
        <begin position="1"/>
        <end position="22"/>
    </location>
</feature>
<sequence length="651" mass="74303">MSRRRTWLLAGCLTLAAGGTQAELRLVLQTTDLDPAQRQASQTLLDEALAALPPVFVERLDRQVQVRWRADLPGNVYGRAGGNTLELDRRLLPALADGSAARQSTGRIHGTLRRELLATVLHELTHLYDRARLWQAQTAPVLARCRQAADSLGQIGQAQACLGQDQRRFSLSDDPRLLDLAGWQRRIGWRGEREHENGLVARNPDAYELSNPREFVAVNMEYFLLDPDYACRRPSLYRYFSEHFAWQPYRKTCAADFPILNAGRDFAHTPLLRLDPERILEVDYLFAEANQDWASRWGHSMLRLIICAPGRPRGPDCRLDLNQHLVLSFRAFVDDVQLSSWRGLTGEYPSRLFVLPLDQVIDEYTKMELRGLTSVPLRLSRAEIRAFVERSAELHWSYDGNYYFLSNNCAVETLSLLRGGVDRQELSRLETIMPNGLLELLLAHGLADADKLKDPREALRLGYRFDSYRERYQAMFEVIKSRLGVPEDSVEQWLDTKASDRRRWFVRADLRTAAALLLVEQAAQFRQLLLSRDELKRRYLSNREQPGDGMARADAMLKEILASSSYLSRPAELLDDEGYGLPQASEWQRLEKASGERQARMNRLADMLDKEVRLLVNADRRAELENIEGNLAELGKHLRQLHKAGGGLVLP</sequence>
<reference evidence="4 5" key="1">
    <citation type="submission" date="2020-08" db="EMBL/GenBank/DDBJ databases">
        <title>Genomic Encyclopedia of Type Strains, Phase III (KMG-III): the genomes of soil and plant-associated and newly described type strains.</title>
        <authorList>
            <person name="Whitman W."/>
        </authorList>
    </citation>
    <scope>NUCLEOTIDE SEQUENCE [LARGE SCALE GENOMIC DNA]</scope>
    <source>
        <strain evidence="4 5">CECT 4462</strain>
    </source>
</reference>
<protein>
    <recommendedName>
        <fullName evidence="6">DUF4105 domain-containing protein</fullName>
    </recommendedName>
</protein>
<name>A0A839T3I8_AZOMA</name>
<dbReference type="InterPro" id="IPR057166">
    <property type="entry name" value="DUF7844"/>
</dbReference>
<dbReference type="Pfam" id="PF25226">
    <property type="entry name" value="DUF7844"/>
    <property type="match status" value="1"/>
</dbReference>
<dbReference type="InterPro" id="IPR025178">
    <property type="entry name" value="Lnb_N"/>
</dbReference>
<dbReference type="EMBL" id="JACHXI010000006">
    <property type="protein sequence ID" value="MBB3103250.1"/>
    <property type="molecule type" value="Genomic_DNA"/>
</dbReference>
<evidence type="ECO:0000313" key="4">
    <source>
        <dbReference type="EMBL" id="MBB3103250.1"/>
    </source>
</evidence>
<keyword evidence="5" id="KW-1185">Reference proteome</keyword>
<dbReference type="Gene3D" id="3.40.390.10">
    <property type="entry name" value="Collagenase (Catalytic Domain)"/>
    <property type="match status" value="1"/>
</dbReference>
<evidence type="ECO:0000313" key="5">
    <source>
        <dbReference type="Proteomes" id="UP000549250"/>
    </source>
</evidence>
<dbReference type="InterPro" id="IPR024079">
    <property type="entry name" value="MetalloPept_cat_dom_sf"/>
</dbReference>
<dbReference type="Pfam" id="PF13387">
    <property type="entry name" value="Lnb_N"/>
    <property type="match status" value="1"/>
</dbReference>
<feature type="domain" description="Lnb N-terminal periplasmic" evidence="2">
    <location>
        <begin position="274"/>
        <end position="424"/>
    </location>
</feature>
<feature type="domain" description="DUF7844" evidence="3">
    <location>
        <begin position="25"/>
        <end position="253"/>
    </location>
</feature>
<dbReference type="AlphaFoldDB" id="A0A839T3I8"/>
<evidence type="ECO:0008006" key="6">
    <source>
        <dbReference type="Google" id="ProtNLM"/>
    </source>
</evidence>
<proteinExistence type="predicted"/>
<dbReference type="RefSeq" id="WP_183166194.1">
    <property type="nucleotide sequence ID" value="NZ_JACHXI010000006.1"/>
</dbReference>
<accession>A0A839T3I8</accession>
<evidence type="ECO:0000259" key="2">
    <source>
        <dbReference type="Pfam" id="PF13387"/>
    </source>
</evidence>
<organism evidence="4 5">
    <name type="scientific">Azomonas macrocytogenes</name>
    <name type="common">Azotobacter macrocytogenes</name>
    <dbReference type="NCBI Taxonomy" id="69962"/>
    <lineage>
        <taxon>Bacteria</taxon>
        <taxon>Pseudomonadati</taxon>
        <taxon>Pseudomonadota</taxon>
        <taxon>Gammaproteobacteria</taxon>
        <taxon>Pseudomonadales</taxon>
        <taxon>Pseudomonadaceae</taxon>
        <taxon>Azomonas</taxon>
    </lineage>
</organism>